<reference evidence="2" key="2">
    <citation type="journal article" date="2015" name="Data Brief">
        <title>Shoot transcriptome of the giant reed, Arundo donax.</title>
        <authorList>
            <person name="Barrero R.A."/>
            <person name="Guerrero F.D."/>
            <person name="Moolhuijzen P."/>
            <person name="Goolsby J.A."/>
            <person name="Tidwell J."/>
            <person name="Bellgard S.E."/>
            <person name="Bellgard M.I."/>
        </authorList>
    </citation>
    <scope>NUCLEOTIDE SEQUENCE</scope>
    <source>
        <tissue evidence="2">Shoot tissue taken approximately 20 cm above the soil surface</tissue>
    </source>
</reference>
<evidence type="ECO:0000313" key="2">
    <source>
        <dbReference type="EMBL" id="JAD87554.1"/>
    </source>
</evidence>
<evidence type="ECO:0000259" key="1">
    <source>
        <dbReference type="Pfam" id="PF26138"/>
    </source>
</evidence>
<name>A0A0A9DG40_ARUDO</name>
<feature type="domain" description="DUF8040" evidence="1">
    <location>
        <begin position="1"/>
        <end position="38"/>
    </location>
</feature>
<proteinExistence type="predicted"/>
<organism evidence="2">
    <name type="scientific">Arundo donax</name>
    <name type="common">Giant reed</name>
    <name type="synonym">Donax arundinaceus</name>
    <dbReference type="NCBI Taxonomy" id="35708"/>
    <lineage>
        <taxon>Eukaryota</taxon>
        <taxon>Viridiplantae</taxon>
        <taxon>Streptophyta</taxon>
        <taxon>Embryophyta</taxon>
        <taxon>Tracheophyta</taxon>
        <taxon>Spermatophyta</taxon>
        <taxon>Magnoliopsida</taxon>
        <taxon>Liliopsida</taxon>
        <taxon>Poales</taxon>
        <taxon>Poaceae</taxon>
        <taxon>PACMAD clade</taxon>
        <taxon>Arundinoideae</taxon>
        <taxon>Arundineae</taxon>
        <taxon>Arundo</taxon>
    </lineage>
</organism>
<dbReference type="InterPro" id="IPR058353">
    <property type="entry name" value="DUF8040"/>
</dbReference>
<dbReference type="EMBL" id="GBRH01210341">
    <property type="protein sequence ID" value="JAD87554.1"/>
    <property type="molecule type" value="Transcribed_RNA"/>
</dbReference>
<reference evidence="2" key="1">
    <citation type="submission" date="2014-09" db="EMBL/GenBank/DDBJ databases">
        <authorList>
            <person name="Magalhaes I.L.F."/>
            <person name="Oliveira U."/>
            <person name="Santos F.R."/>
            <person name="Vidigal T.H.D.A."/>
            <person name="Brescovit A.D."/>
            <person name="Santos A.J."/>
        </authorList>
    </citation>
    <scope>NUCLEOTIDE SEQUENCE</scope>
    <source>
        <tissue evidence="2">Shoot tissue taken approximately 20 cm above the soil surface</tissue>
    </source>
</reference>
<protein>
    <recommendedName>
        <fullName evidence="1">DUF8040 domain-containing protein</fullName>
    </recommendedName>
</protein>
<accession>A0A0A9DG40</accession>
<dbReference type="Pfam" id="PF26138">
    <property type="entry name" value="DUF8040"/>
    <property type="match status" value="1"/>
</dbReference>
<sequence length="100" mass="11777">MFLHMVGHNLTNCVIGFYFKRSGETVSRYFSEVLKALCYFGKDMINLRSIETHPKIISRPRRFYPYFKVNRVKYIQQLICQGLSILLIKTSSNIGLHWSL</sequence>
<dbReference type="AlphaFoldDB" id="A0A0A9DG40"/>